<dbReference type="Gene3D" id="3.80.10.10">
    <property type="entry name" value="Ribonuclease Inhibitor"/>
    <property type="match status" value="1"/>
</dbReference>
<dbReference type="InterPro" id="IPR032675">
    <property type="entry name" value="LRR_dom_sf"/>
</dbReference>
<proteinExistence type="predicted"/>
<evidence type="ECO:0000256" key="2">
    <source>
        <dbReference type="ARBA" id="ARBA00022737"/>
    </source>
</evidence>
<reference evidence="3 5" key="2">
    <citation type="journal article" date="2013" name="Nature">
        <title>Insights into bilaterian evolution from three spiralian genomes.</title>
        <authorList>
            <person name="Simakov O."/>
            <person name="Marletaz F."/>
            <person name="Cho S.J."/>
            <person name="Edsinger-Gonzales E."/>
            <person name="Havlak P."/>
            <person name="Hellsten U."/>
            <person name="Kuo D.H."/>
            <person name="Larsson T."/>
            <person name="Lv J."/>
            <person name="Arendt D."/>
            <person name="Savage R."/>
            <person name="Osoegawa K."/>
            <person name="de Jong P."/>
            <person name="Grimwood J."/>
            <person name="Chapman J.A."/>
            <person name="Shapiro H."/>
            <person name="Aerts A."/>
            <person name="Otillar R.P."/>
            <person name="Terry A.Y."/>
            <person name="Boore J.L."/>
            <person name="Grigoriev I.V."/>
            <person name="Lindberg D.R."/>
            <person name="Seaver E.C."/>
            <person name="Weisblat D.A."/>
            <person name="Putnam N.H."/>
            <person name="Rokhsar D.S."/>
        </authorList>
    </citation>
    <scope>NUCLEOTIDE SEQUENCE</scope>
    <source>
        <strain evidence="3 5">I ESC-2004</strain>
    </source>
</reference>
<dbReference type="SUPFAM" id="SSF52058">
    <property type="entry name" value="L domain-like"/>
    <property type="match status" value="1"/>
</dbReference>
<organism evidence="3">
    <name type="scientific">Capitella teleta</name>
    <name type="common">Polychaete worm</name>
    <dbReference type="NCBI Taxonomy" id="283909"/>
    <lineage>
        <taxon>Eukaryota</taxon>
        <taxon>Metazoa</taxon>
        <taxon>Spiralia</taxon>
        <taxon>Lophotrochozoa</taxon>
        <taxon>Annelida</taxon>
        <taxon>Polychaeta</taxon>
        <taxon>Sedentaria</taxon>
        <taxon>Scolecida</taxon>
        <taxon>Capitellidae</taxon>
        <taxon>Capitella</taxon>
    </lineage>
</organism>
<dbReference type="SMART" id="SM00369">
    <property type="entry name" value="LRR_TYP"/>
    <property type="match status" value="3"/>
</dbReference>
<reference evidence="5" key="1">
    <citation type="submission" date="2012-12" db="EMBL/GenBank/DDBJ databases">
        <authorList>
            <person name="Hellsten U."/>
            <person name="Grimwood J."/>
            <person name="Chapman J.A."/>
            <person name="Shapiro H."/>
            <person name="Aerts A."/>
            <person name="Otillar R.P."/>
            <person name="Terry A.Y."/>
            <person name="Boore J.L."/>
            <person name="Simakov O."/>
            <person name="Marletaz F."/>
            <person name="Cho S.-J."/>
            <person name="Edsinger-Gonzales E."/>
            <person name="Havlak P."/>
            <person name="Kuo D.-H."/>
            <person name="Larsson T."/>
            <person name="Lv J."/>
            <person name="Arendt D."/>
            <person name="Savage R."/>
            <person name="Osoegawa K."/>
            <person name="de Jong P."/>
            <person name="Lindberg D.R."/>
            <person name="Seaver E.C."/>
            <person name="Weisblat D.A."/>
            <person name="Putnam N.H."/>
            <person name="Grigoriev I.V."/>
            <person name="Rokhsar D.S."/>
        </authorList>
    </citation>
    <scope>NUCLEOTIDE SEQUENCE</scope>
    <source>
        <strain evidence="5">I ESC-2004</strain>
    </source>
</reference>
<dbReference type="AlphaFoldDB" id="R7V9T7"/>
<dbReference type="PANTHER" id="PTHR45712:SF22">
    <property type="entry name" value="INSULIN-LIKE GROWTH FACTOR-BINDING PROTEIN COMPLEX ACID LABILE SUBUNIT"/>
    <property type="match status" value="1"/>
</dbReference>
<accession>R7V9T7</accession>
<keyword evidence="5" id="KW-1185">Reference proteome</keyword>
<dbReference type="STRING" id="283909.R7V9T7"/>
<reference evidence="4" key="3">
    <citation type="submission" date="2015-06" db="UniProtKB">
        <authorList>
            <consortium name="EnsemblMetazoa"/>
        </authorList>
    </citation>
    <scope>IDENTIFICATION</scope>
</reference>
<protein>
    <submittedName>
        <fullName evidence="3 4">Uncharacterized protein</fullName>
    </submittedName>
</protein>
<dbReference type="PANTHER" id="PTHR45712">
    <property type="entry name" value="AGAP008170-PA"/>
    <property type="match status" value="1"/>
</dbReference>
<keyword evidence="1" id="KW-0433">Leucine-rich repeat</keyword>
<sequence length="132" mass="15327">MTDCTQRPFPHNLDVNTSVKVFQYQGSRWKTIPTAFGGFVELISLNLDNNCLEILDQDCFINLQHLSCISLSHNQLTEITDHIFDNNEFLRYIDFSKNNIRTIGLHVFSNSTNLKNLEMINLRDNELTHLEP</sequence>
<dbReference type="Proteomes" id="UP000014760">
    <property type="component" value="Unassembled WGS sequence"/>
</dbReference>
<dbReference type="EMBL" id="KB293891">
    <property type="protein sequence ID" value="ELU15257.1"/>
    <property type="molecule type" value="Genomic_DNA"/>
</dbReference>
<evidence type="ECO:0000313" key="3">
    <source>
        <dbReference type="EMBL" id="ELU15257.1"/>
    </source>
</evidence>
<dbReference type="OrthoDB" id="6162789at2759"/>
<dbReference type="EMBL" id="AMQN01018097">
    <property type="status" value="NOT_ANNOTATED_CDS"/>
    <property type="molecule type" value="Genomic_DNA"/>
</dbReference>
<dbReference type="InterPro" id="IPR050333">
    <property type="entry name" value="SLRP"/>
</dbReference>
<name>R7V9T7_CAPTE</name>
<evidence type="ECO:0000313" key="5">
    <source>
        <dbReference type="Proteomes" id="UP000014760"/>
    </source>
</evidence>
<keyword evidence="2" id="KW-0677">Repeat</keyword>
<dbReference type="EnsemblMetazoa" id="CapteT129441">
    <property type="protein sequence ID" value="CapteP129441"/>
    <property type="gene ID" value="CapteG129441"/>
</dbReference>
<dbReference type="GO" id="GO:0005615">
    <property type="term" value="C:extracellular space"/>
    <property type="evidence" value="ECO:0007669"/>
    <property type="project" value="TreeGrafter"/>
</dbReference>
<feature type="non-terminal residue" evidence="3">
    <location>
        <position position="132"/>
    </location>
</feature>
<dbReference type="HOGENOM" id="CLU_1922274_0_0_1"/>
<dbReference type="InterPro" id="IPR026906">
    <property type="entry name" value="LRR_5"/>
</dbReference>
<evidence type="ECO:0000313" key="4">
    <source>
        <dbReference type="EnsemblMetazoa" id="CapteP129441"/>
    </source>
</evidence>
<dbReference type="Pfam" id="PF13306">
    <property type="entry name" value="LRR_5"/>
    <property type="match status" value="1"/>
</dbReference>
<dbReference type="InterPro" id="IPR003591">
    <property type="entry name" value="Leu-rich_rpt_typical-subtyp"/>
</dbReference>
<gene>
    <name evidence="3" type="ORF">CAPTEDRAFT_129441</name>
</gene>
<evidence type="ECO:0000256" key="1">
    <source>
        <dbReference type="ARBA" id="ARBA00022614"/>
    </source>
</evidence>